<organism evidence="1">
    <name type="scientific">Anguilla anguilla</name>
    <name type="common">European freshwater eel</name>
    <name type="synonym">Muraena anguilla</name>
    <dbReference type="NCBI Taxonomy" id="7936"/>
    <lineage>
        <taxon>Eukaryota</taxon>
        <taxon>Metazoa</taxon>
        <taxon>Chordata</taxon>
        <taxon>Craniata</taxon>
        <taxon>Vertebrata</taxon>
        <taxon>Euteleostomi</taxon>
        <taxon>Actinopterygii</taxon>
        <taxon>Neopterygii</taxon>
        <taxon>Teleostei</taxon>
        <taxon>Anguilliformes</taxon>
        <taxon>Anguillidae</taxon>
        <taxon>Anguilla</taxon>
    </lineage>
</organism>
<dbReference type="AlphaFoldDB" id="A0A0E9RIV5"/>
<name>A0A0E9RIV5_ANGAN</name>
<accession>A0A0E9RIV5</accession>
<sequence length="27" mass="3134">MRCTCATCIPGTNSAKFGLHWFFEWLL</sequence>
<protein>
    <submittedName>
        <fullName evidence="1">Uncharacterized protein</fullName>
    </submittedName>
</protein>
<reference evidence="1" key="1">
    <citation type="submission" date="2014-11" db="EMBL/GenBank/DDBJ databases">
        <authorList>
            <person name="Amaro Gonzalez C."/>
        </authorList>
    </citation>
    <scope>NUCLEOTIDE SEQUENCE</scope>
</reference>
<reference evidence="1" key="2">
    <citation type="journal article" date="2015" name="Fish Shellfish Immunol.">
        <title>Early steps in the European eel (Anguilla anguilla)-Vibrio vulnificus interaction in the gills: Role of the RtxA13 toxin.</title>
        <authorList>
            <person name="Callol A."/>
            <person name="Pajuelo D."/>
            <person name="Ebbesson L."/>
            <person name="Teles M."/>
            <person name="MacKenzie S."/>
            <person name="Amaro C."/>
        </authorList>
    </citation>
    <scope>NUCLEOTIDE SEQUENCE</scope>
</reference>
<proteinExistence type="predicted"/>
<dbReference type="EMBL" id="GBXM01080192">
    <property type="protein sequence ID" value="JAH28385.1"/>
    <property type="molecule type" value="Transcribed_RNA"/>
</dbReference>
<evidence type="ECO:0000313" key="1">
    <source>
        <dbReference type="EMBL" id="JAH28385.1"/>
    </source>
</evidence>